<feature type="compositionally biased region" description="Polar residues" evidence="1">
    <location>
        <begin position="16"/>
        <end position="25"/>
    </location>
</feature>
<dbReference type="EMBL" id="QPFP01000010">
    <property type="protein sequence ID" value="TEB34043.1"/>
    <property type="molecule type" value="Genomic_DNA"/>
</dbReference>
<sequence>MLRMYDSRGSPYEKPSYQSGGSLQATPPVRHKRMLIDTWLRREVKACDDGTSHWGYLVPPTLGIKQKYFRLSLVSRALCRCTHCQNFPSKYSGACKALARRSNVKIPTIVDVDRQFIEIASQLARPQGKSYLLCSAIRGVRLMSVSQLDRYVLLHESPDMDAKARLAVQTSSS</sequence>
<protein>
    <submittedName>
        <fullName evidence="2">Uncharacterized protein</fullName>
    </submittedName>
</protein>
<dbReference type="AlphaFoldDB" id="A0A4Y7TIP1"/>
<name>A0A4Y7TIP1_COPMI</name>
<comment type="caution">
    <text evidence="2">The sequence shown here is derived from an EMBL/GenBank/DDBJ whole genome shotgun (WGS) entry which is preliminary data.</text>
</comment>
<reference evidence="2 3" key="1">
    <citation type="journal article" date="2019" name="Nat. Ecol. Evol.">
        <title>Megaphylogeny resolves global patterns of mushroom evolution.</title>
        <authorList>
            <person name="Varga T."/>
            <person name="Krizsan K."/>
            <person name="Foldi C."/>
            <person name="Dima B."/>
            <person name="Sanchez-Garcia M."/>
            <person name="Sanchez-Ramirez S."/>
            <person name="Szollosi G.J."/>
            <person name="Szarkandi J.G."/>
            <person name="Papp V."/>
            <person name="Albert L."/>
            <person name="Andreopoulos W."/>
            <person name="Angelini C."/>
            <person name="Antonin V."/>
            <person name="Barry K.W."/>
            <person name="Bougher N.L."/>
            <person name="Buchanan P."/>
            <person name="Buyck B."/>
            <person name="Bense V."/>
            <person name="Catcheside P."/>
            <person name="Chovatia M."/>
            <person name="Cooper J."/>
            <person name="Damon W."/>
            <person name="Desjardin D."/>
            <person name="Finy P."/>
            <person name="Geml J."/>
            <person name="Haridas S."/>
            <person name="Hughes K."/>
            <person name="Justo A."/>
            <person name="Karasinski D."/>
            <person name="Kautmanova I."/>
            <person name="Kiss B."/>
            <person name="Kocsube S."/>
            <person name="Kotiranta H."/>
            <person name="LaButti K.M."/>
            <person name="Lechner B.E."/>
            <person name="Liimatainen K."/>
            <person name="Lipzen A."/>
            <person name="Lukacs Z."/>
            <person name="Mihaltcheva S."/>
            <person name="Morgado L.N."/>
            <person name="Niskanen T."/>
            <person name="Noordeloos M.E."/>
            <person name="Ohm R.A."/>
            <person name="Ortiz-Santana B."/>
            <person name="Ovrebo C."/>
            <person name="Racz N."/>
            <person name="Riley R."/>
            <person name="Savchenko A."/>
            <person name="Shiryaev A."/>
            <person name="Soop K."/>
            <person name="Spirin V."/>
            <person name="Szebenyi C."/>
            <person name="Tomsovsky M."/>
            <person name="Tulloss R.E."/>
            <person name="Uehling J."/>
            <person name="Grigoriev I.V."/>
            <person name="Vagvolgyi C."/>
            <person name="Papp T."/>
            <person name="Martin F.M."/>
            <person name="Miettinen O."/>
            <person name="Hibbett D.S."/>
            <person name="Nagy L.G."/>
        </authorList>
    </citation>
    <scope>NUCLEOTIDE SEQUENCE [LARGE SCALE GENOMIC DNA]</scope>
    <source>
        <strain evidence="2 3">FP101781</strain>
    </source>
</reference>
<evidence type="ECO:0000256" key="1">
    <source>
        <dbReference type="SAM" id="MobiDB-lite"/>
    </source>
</evidence>
<dbReference type="Proteomes" id="UP000298030">
    <property type="component" value="Unassembled WGS sequence"/>
</dbReference>
<proteinExistence type="predicted"/>
<evidence type="ECO:0000313" key="2">
    <source>
        <dbReference type="EMBL" id="TEB34043.1"/>
    </source>
</evidence>
<evidence type="ECO:0000313" key="3">
    <source>
        <dbReference type="Proteomes" id="UP000298030"/>
    </source>
</evidence>
<accession>A0A4Y7TIP1</accession>
<keyword evidence="3" id="KW-1185">Reference proteome</keyword>
<organism evidence="2 3">
    <name type="scientific">Coprinellus micaceus</name>
    <name type="common">Glistening ink-cap mushroom</name>
    <name type="synonym">Coprinus micaceus</name>
    <dbReference type="NCBI Taxonomy" id="71717"/>
    <lineage>
        <taxon>Eukaryota</taxon>
        <taxon>Fungi</taxon>
        <taxon>Dikarya</taxon>
        <taxon>Basidiomycota</taxon>
        <taxon>Agaricomycotina</taxon>
        <taxon>Agaricomycetes</taxon>
        <taxon>Agaricomycetidae</taxon>
        <taxon>Agaricales</taxon>
        <taxon>Agaricineae</taxon>
        <taxon>Psathyrellaceae</taxon>
        <taxon>Coprinellus</taxon>
    </lineage>
</organism>
<feature type="region of interest" description="Disordered" evidence="1">
    <location>
        <begin position="1"/>
        <end position="26"/>
    </location>
</feature>
<gene>
    <name evidence="2" type="ORF">FA13DRAFT_1772610</name>
</gene>